<feature type="binding site" evidence="11">
    <location>
        <position position="284"/>
    </location>
    <ligand>
        <name>Mg(2+)</name>
        <dbReference type="ChEBI" id="CHEBI:18420"/>
    </ligand>
</feature>
<dbReference type="EMBL" id="RBKU01000001">
    <property type="protein sequence ID" value="RKR84855.1"/>
    <property type="molecule type" value="Genomic_DNA"/>
</dbReference>
<evidence type="ECO:0000256" key="10">
    <source>
        <dbReference type="PIRNR" id="PIRNR006268"/>
    </source>
</evidence>
<feature type="binding site" evidence="11">
    <location>
        <position position="168"/>
    </location>
    <ligand>
        <name>Mg(2+)</name>
        <dbReference type="ChEBI" id="CHEBI:18420"/>
    </ligand>
</feature>
<keyword evidence="4 10" id="KW-0808">Transferase</keyword>
<comment type="caution">
    <text evidence="12">The sequence shown here is derived from an EMBL/GenBank/DDBJ whole genome shotgun (WGS) entry which is preliminary data.</text>
</comment>
<evidence type="ECO:0000256" key="2">
    <source>
        <dbReference type="ARBA" id="ARBA00016337"/>
    </source>
</evidence>
<keyword evidence="5 10" id="KW-0479">Metal-binding</keyword>
<dbReference type="EC" id="2.7.1.180" evidence="1 10"/>
<dbReference type="GO" id="GO:0016740">
    <property type="term" value="F:transferase activity"/>
    <property type="evidence" value="ECO:0007669"/>
    <property type="project" value="UniProtKB-UniRule"/>
</dbReference>
<dbReference type="Proteomes" id="UP000268007">
    <property type="component" value="Unassembled WGS sequence"/>
</dbReference>
<dbReference type="InterPro" id="IPR003374">
    <property type="entry name" value="ApbE-like_sf"/>
</dbReference>
<dbReference type="Pfam" id="PF02424">
    <property type="entry name" value="ApbE"/>
    <property type="match status" value="1"/>
</dbReference>
<evidence type="ECO:0000256" key="5">
    <source>
        <dbReference type="ARBA" id="ARBA00022723"/>
    </source>
</evidence>
<comment type="catalytic activity">
    <reaction evidence="9 10">
        <text>L-threonyl-[protein] + FAD = FMN-L-threonyl-[protein] + AMP + H(+)</text>
        <dbReference type="Rhea" id="RHEA:36847"/>
        <dbReference type="Rhea" id="RHEA-COMP:11060"/>
        <dbReference type="Rhea" id="RHEA-COMP:11061"/>
        <dbReference type="ChEBI" id="CHEBI:15378"/>
        <dbReference type="ChEBI" id="CHEBI:30013"/>
        <dbReference type="ChEBI" id="CHEBI:57692"/>
        <dbReference type="ChEBI" id="CHEBI:74257"/>
        <dbReference type="ChEBI" id="CHEBI:456215"/>
        <dbReference type="EC" id="2.7.1.180"/>
    </reaction>
</comment>
<dbReference type="AlphaFoldDB" id="A0A495J784"/>
<dbReference type="PIRSF" id="PIRSF006268">
    <property type="entry name" value="ApbE"/>
    <property type="match status" value="1"/>
</dbReference>
<evidence type="ECO:0000256" key="1">
    <source>
        <dbReference type="ARBA" id="ARBA00011955"/>
    </source>
</evidence>
<keyword evidence="7 10" id="KW-0460">Magnesium</keyword>
<sequence length="333" mass="36555">MLHIDSFPQLRSNMVAEQHIFKRSCKLMGNHFELSVVATNQTWANQMIDAGIAEIQRIERLLTTFSNDSETNRINQNAGIGPVAVSRETFNLIKRSIAISRVTQGAFDITYGSIDKRLWNFDQSMTSLPDAQTARQMVRLINYQNIILADDACTVFLRETGMRIGFGGIGKGYAAEQAKRIMVQLGVKSGVVNASGDLTAWGVQPNGSKWTLGIADPDRAQQVFSYMNVTGLAVATSGNYEKFVMIDGKKYSHTINPRTGLPVTGIKSVTIITTNAEIADAMATPVTVMGIHAGLNLINQMKDIEAIIVDDDNRLYTSNNINVITPKPHETTA</sequence>
<evidence type="ECO:0000256" key="8">
    <source>
        <dbReference type="ARBA" id="ARBA00031306"/>
    </source>
</evidence>
<evidence type="ECO:0000256" key="9">
    <source>
        <dbReference type="ARBA" id="ARBA00048540"/>
    </source>
</evidence>
<dbReference type="Gene3D" id="3.10.520.10">
    <property type="entry name" value="ApbE-like domains"/>
    <property type="match status" value="1"/>
</dbReference>
<evidence type="ECO:0000313" key="13">
    <source>
        <dbReference type="Proteomes" id="UP000268007"/>
    </source>
</evidence>
<accession>A0A495J784</accession>
<dbReference type="PANTHER" id="PTHR30040:SF2">
    <property type="entry name" value="FAD:PROTEIN FMN TRANSFERASE"/>
    <property type="match status" value="1"/>
</dbReference>
<reference evidence="12 13" key="1">
    <citation type="submission" date="2018-10" db="EMBL/GenBank/DDBJ databases">
        <title>Genomic Encyclopedia of Archaeal and Bacterial Type Strains, Phase II (KMG-II): from individual species to whole genera.</title>
        <authorList>
            <person name="Goeker M."/>
        </authorList>
    </citation>
    <scope>NUCLEOTIDE SEQUENCE [LARGE SCALE GENOMIC DNA]</scope>
    <source>
        <strain evidence="12 13">DSM 18602</strain>
    </source>
</reference>
<evidence type="ECO:0000256" key="6">
    <source>
        <dbReference type="ARBA" id="ARBA00022827"/>
    </source>
</evidence>
<name>A0A495J784_9SPHI</name>
<protein>
    <recommendedName>
        <fullName evidence="2 10">FAD:protein FMN transferase</fullName>
        <ecNumber evidence="1 10">2.7.1.180</ecNumber>
    </recommendedName>
    <alternativeName>
        <fullName evidence="8 10">Flavin transferase</fullName>
    </alternativeName>
</protein>
<evidence type="ECO:0000256" key="7">
    <source>
        <dbReference type="ARBA" id="ARBA00022842"/>
    </source>
</evidence>
<organism evidence="12 13">
    <name type="scientific">Mucilaginibacter gracilis</name>
    <dbReference type="NCBI Taxonomy" id="423350"/>
    <lineage>
        <taxon>Bacteria</taxon>
        <taxon>Pseudomonadati</taxon>
        <taxon>Bacteroidota</taxon>
        <taxon>Sphingobacteriia</taxon>
        <taxon>Sphingobacteriales</taxon>
        <taxon>Sphingobacteriaceae</taxon>
        <taxon>Mucilaginibacter</taxon>
    </lineage>
</organism>
<keyword evidence="13" id="KW-1185">Reference proteome</keyword>
<keyword evidence="6 10" id="KW-0274">FAD</keyword>
<gene>
    <name evidence="12" type="ORF">BDD43_5108</name>
</gene>
<evidence type="ECO:0000313" key="12">
    <source>
        <dbReference type="EMBL" id="RKR84855.1"/>
    </source>
</evidence>
<evidence type="ECO:0000256" key="4">
    <source>
        <dbReference type="ARBA" id="ARBA00022679"/>
    </source>
</evidence>
<evidence type="ECO:0000256" key="3">
    <source>
        <dbReference type="ARBA" id="ARBA00022630"/>
    </source>
</evidence>
<feature type="binding site" evidence="11">
    <location>
        <position position="280"/>
    </location>
    <ligand>
        <name>Mg(2+)</name>
        <dbReference type="ChEBI" id="CHEBI:18420"/>
    </ligand>
</feature>
<evidence type="ECO:0000256" key="11">
    <source>
        <dbReference type="PIRSR" id="PIRSR006268-2"/>
    </source>
</evidence>
<comment type="similarity">
    <text evidence="10">Belongs to the ApbE family.</text>
</comment>
<keyword evidence="12" id="KW-0449">Lipoprotein</keyword>
<keyword evidence="3 10" id="KW-0285">Flavoprotein</keyword>
<dbReference type="PANTHER" id="PTHR30040">
    <property type="entry name" value="THIAMINE BIOSYNTHESIS LIPOPROTEIN APBE"/>
    <property type="match status" value="1"/>
</dbReference>
<dbReference type="SUPFAM" id="SSF143631">
    <property type="entry name" value="ApbE-like"/>
    <property type="match status" value="1"/>
</dbReference>
<proteinExistence type="inferred from homology"/>
<dbReference type="InterPro" id="IPR024932">
    <property type="entry name" value="ApbE"/>
</dbReference>
<dbReference type="GO" id="GO:0046872">
    <property type="term" value="F:metal ion binding"/>
    <property type="evidence" value="ECO:0007669"/>
    <property type="project" value="UniProtKB-UniRule"/>
</dbReference>
<comment type="cofactor">
    <cofactor evidence="11">
        <name>Mg(2+)</name>
        <dbReference type="ChEBI" id="CHEBI:18420"/>
    </cofactor>
    <cofactor evidence="11">
        <name>Mn(2+)</name>
        <dbReference type="ChEBI" id="CHEBI:29035"/>
    </cofactor>
    <text evidence="11">Magnesium. Can also use manganese.</text>
</comment>